<name>A0ABM0WXQ0_CAMSA</name>
<protein>
    <submittedName>
        <fullName evidence="4">Uncharacterized protein LOC104756727</fullName>
    </submittedName>
</protein>
<reference evidence="3" key="1">
    <citation type="journal article" date="2014" name="Nat. Commun.">
        <title>The emerging biofuel crop Camelina sativa retains a highly undifferentiated hexaploid genome structure.</title>
        <authorList>
            <person name="Kagale S."/>
            <person name="Koh C."/>
            <person name="Nixon J."/>
            <person name="Bollina V."/>
            <person name="Clarke W.E."/>
            <person name="Tuteja R."/>
            <person name="Spillane C."/>
            <person name="Robinson S.J."/>
            <person name="Links M.G."/>
            <person name="Clarke C."/>
            <person name="Higgins E.E."/>
            <person name="Huebert T."/>
            <person name="Sharpe A.G."/>
            <person name="Parkin I.A."/>
        </authorList>
    </citation>
    <scope>NUCLEOTIDE SEQUENCE [LARGE SCALE GENOMIC DNA]</scope>
    <source>
        <strain evidence="3">cv. DH55</strain>
    </source>
</reference>
<gene>
    <name evidence="4" type="primary">LOC104756727</name>
</gene>
<evidence type="ECO:0000256" key="1">
    <source>
        <dbReference type="SAM" id="MobiDB-lite"/>
    </source>
</evidence>
<dbReference type="Proteomes" id="UP000694864">
    <property type="component" value="Chromosome 17"/>
</dbReference>
<keyword evidence="3" id="KW-1185">Reference proteome</keyword>
<evidence type="ECO:0000313" key="3">
    <source>
        <dbReference type="Proteomes" id="UP000694864"/>
    </source>
</evidence>
<proteinExistence type="predicted"/>
<dbReference type="PANTHER" id="PTHR31385:SF2">
    <property type="entry name" value="DUF220 DOMAIN-CONTAINING PROTEIN-RELATED"/>
    <property type="match status" value="1"/>
</dbReference>
<evidence type="ECO:0000313" key="4">
    <source>
        <dbReference type="RefSeq" id="XP_010477657.1"/>
    </source>
</evidence>
<reference evidence="4" key="2">
    <citation type="submission" date="2025-08" db="UniProtKB">
        <authorList>
            <consortium name="RefSeq"/>
        </authorList>
    </citation>
    <scope>IDENTIFICATION</scope>
    <source>
        <tissue evidence="4">Leaf</tissue>
    </source>
</reference>
<feature type="region of interest" description="Disordered" evidence="1">
    <location>
        <begin position="18"/>
        <end position="57"/>
    </location>
</feature>
<organism evidence="3 4">
    <name type="scientific">Camelina sativa</name>
    <name type="common">False flax</name>
    <name type="synonym">Myagrum sativum</name>
    <dbReference type="NCBI Taxonomy" id="90675"/>
    <lineage>
        <taxon>Eukaryota</taxon>
        <taxon>Viridiplantae</taxon>
        <taxon>Streptophyta</taxon>
        <taxon>Embryophyta</taxon>
        <taxon>Tracheophyta</taxon>
        <taxon>Spermatophyta</taxon>
        <taxon>Magnoliopsida</taxon>
        <taxon>eudicotyledons</taxon>
        <taxon>Gunneridae</taxon>
        <taxon>Pentapetalae</taxon>
        <taxon>rosids</taxon>
        <taxon>malvids</taxon>
        <taxon>Brassicales</taxon>
        <taxon>Brassicaceae</taxon>
        <taxon>Camelineae</taxon>
        <taxon>Camelina</taxon>
    </lineage>
</organism>
<dbReference type="InterPro" id="IPR003863">
    <property type="entry name" value="DUF220"/>
</dbReference>
<dbReference type="Pfam" id="PF02713">
    <property type="entry name" value="DUF220"/>
    <property type="match status" value="1"/>
</dbReference>
<feature type="domain" description="DUF220" evidence="2">
    <location>
        <begin position="183"/>
        <end position="256"/>
    </location>
</feature>
<accession>A0ABM0WXQ0</accession>
<evidence type="ECO:0000259" key="2">
    <source>
        <dbReference type="Pfam" id="PF02713"/>
    </source>
</evidence>
<dbReference type="RefSeq" id="XP_010477657.1">
    <property type="nucleotide sequence ID" value="XM_010479355.2"/>
</dbReference>
<dbReference type="GeneID" id="104756727"/>
<sequence length="304" mass="35327">MSLYPGFGGWINLNIQQRPKAESGRHEDVESNSMSEKDTNLKPWYAEPGDNAATEPGDVRSKSLYAVDTKYFDLKEMRTQSKLWHAEKKKHPWYVPPAKFKVKTKNGICHMNIELTVGLIPPGAYEMLTNPRNITFFSADDVVDDDRRRQRLENKSTKVLKKDGPRQITDVSKVLRWKFLLFSGTIPIHLIIDENHQTLRAKYTKKKNTMTYMKVFEGRWKIEPLYVDSERLCNQREPKSREEYRRCSGGKGRIASTVRMELIFQPASLLNVPPVSWIIRGITIKATKTLIEDLRKFAINMYKM</sequence>
<feature type="compositionally biased region" description="Basic and acidic residues" evidence="1">
    <location>
        <begin position="19"/>
        <end position="40"/>
    </location>
</feature>
<dbReference type="PANTHER" id="PTHR31385">
    <property type="entry name" value="PUTATIVE (DUF220)-RELATED"/>
    <property type="match status" value="1"/>
</dbReference>